<keyword evidence="6" id="KW-0406">Ion transport</keyword>
<evidence type="ECO:0000256" key="6">
    <source>
        <dbReference type="ARBA" id="ARBA00023065"/>
    </source>
</evidence>
<proteinExistence type="inferred from homology"/>
<keyword evidence="5" id="KW-0862">Zinc</keyword>
<accession>A0A4V2R4G9</accession>
<evidence type="ECO:0000313" key="8">
    <source>
        <dbReference type="EMBL" id="TCM82712.1"/>
    </source>
</evidence>
<evidence type="ECO:0000256" key="2">
    <source>
        <dbReference type="ARBA" id="ARBA00022448"/>
    </source>
</evidence>
<dbReference type="SUPFAM" id="SSF52540">
    <property type="entry name" value="P-loop containing nucleoside triphosphate hydrolases"/>
    <property type="match status" value="1"/>
</dbReference>
<name>A0A4V2R4G9_9RHOB</name>
<dbReference type="GO" id="GO:0016887">
    <property type="term" value="F:ATP hydrolysis activity"/>
    <property type="evidence" value="ECO:0007669"/>
    <property type="project" value="InterPro"/>
</dbReference>
<sequence length="261" mass="26839">MGGVTPLVEARGLAVGHGGRTILSGVGLSLHHGRILCLLGPNGVGKTTLFRTLLGLLPPLGGEVLLGGSPLAGLGRSQVAQRLAYVPQSLATPFAWRALDLVLMGAATRLGPFARPGPADTARAEAALALLGIGDLATAEITRLSGGQRQMVLLARAIAQGAEAIAMDEPTASLDFANRIRVGKAIRGLAARGLGVLMCTHDPDQAAELGDEALLIERGGVLAAGPVAEVMTAARLTRLYDIPVRREALPEGRLHFSGPSD</sequence>
<dbReference type="AlphaFoldDB" id="A0A4V2R4G9"/>
<gene>
    <name evidence="8" type="ORF">EV216_11576</name>
</gene>
<dbReference type="EMBL" id="SLVM01000015">
    <property type="protein sequence ID" value="TCM82712.1"/>
    <property type="molecule type" value="Genomic_DNA"/>
</dbReference>
<organism evidence="8 9">
    <name type="scientific">Rhodovulum steppense</name>
    <dbReference type="NCBI Taxonomy" id="540251"/>
    <lineage>
        <taxon>Bacteria</taxon>
        <taxon>Pseudomonadati</taxon>
        <taxon>Pseudomonadota</taxon>
        <taxon>Alphaproteobacteria</taxon>
        <taxon>Rhodobacterales</taxon>
        <taxon>Paracoccaceae</taxon>
        <taxon>Rhodovulum</taxon>
    </lineage>
</organism>
<dbReference type="CDD" id="cd03214">
    <property type="entry name" value="ABC_Iron-Siderophores_B12_Hemin"/>
    <property type="match status" value="1"/>
</dbReference>
<evidence type="ECO:0000313" key="9">
    <source>
        <dbReference type="Proteomes" id="UP000295277"/>
    </source>
</evidence>
<dbReference type="SMART" id="SM00382">
    <property type="entry name" value="AAA"/>
    <property type="match status" value="1"/>
</dbReference>
<reference evidence="8 9" key="1">
    <citation type="submission" date="2019-03" db="EMBL/GenBank/DDBJ databases">
        <title>Genomic Encyclopedia of Type Strains, Phase IV (KMG-IV): sequencing the most valuable type-strain genomes for metagenomic binning, comparative biology and taxonomic classification.</title>
        <authorList>
            <person name="Goeker M."/>
        </authorList>
    </citation>
    <scope>NUCLEOTIDE SEQUENCE [LARGE SCALE GENOMIC DNA]</scope>
    <source>
        <strain evidence="8 9">DSM 21153</strain>
    </source>
</reference>
<dbReference type="InterPro" id="IPR027417">
    <property type="entry name" value="P-loop_NTPase"/>
</dbReference>
<evidence type="ECO:0000259" key="7">
    <source>
        <dbReference type="PROSITE" id="PS50893"/>
    </source>
</evidence>
<evidence type="ECO:0000256" key="5">
    <source>
        <dbReference type="ARBA" id="ARBA00022906"/>
    </source>
</evidence>
<keyword evidence="3" id="KW-0547">Nucleotide-binding</keyword>
<dbReference type="InterPro" id="IPR003439">
    <property type="entry name" value="ABC_transporter-like_ATP-bd"/>
</dbReference>
<dbReference type="RefSeq" id="WP_132695573.1">
    <property type="nucleotide sequence ID" value="NZ_SLVM01000015.1"/>
</dbReference>
<evidence type="ECO:0000256" key="1">
    <source>
        <dbReference type="ARBA" id="ARBA00005417"/>
    </source>
</evidence>
<comment type="caution">
    <text evidence="8">The sequence shown here is derived from an EMBL/GenBank/DDBJ whole genome shotgun (WGS) entry which is preliminary data.</text>
</comment>
<keyword evidence="4 8" id="KW-0067">ATP-binding</keyword>
<keyword evidence="9" id="KW-1185">Reference proteome</keyword>
<keyword evidence="5" id="KW-0864">Zinc transport</keyword>
<dbReference type="InterPro" id="IPR003593">
    <property type="entry name" value="AAA+_ATPase"/>
</dbReference>
<dbReference type="Proteomes" id="UP000295277">
    <property type="component" value="Unassembled WGS sequence"/>
</dbReference>
<comment type="similarity">
    <text evidence="1">Belongs to the ABC transporter superfamily.</text>
</comment>
<dbReference type="Pfam" id="PF00005">
    <property type="entry name" value="ABC_tran"/>
    <property type="match status" value="1"/>
</dbReference>
<dbReference type="Gene3D" id="3.40.50.300">
    <property type="entry name" value="P-loop containing nucleotide triphosphate hydrolases"/>
    <property type="match status" value="1"/>
</dbReference>
<keyword evidence="2" id="KW-0813">Transport</keyword>
<dbReference type="GO" id="GO:0005524">
    <property type="term" value="F:ATP binding"/>
    <property type="evidence" value="ECO:0007669"/>
    <property type="project" value="UniProtKB-KW"/>
</dbReference>
<dbReference type="PANTHER" id="PTHR42734">
    <property type="entry name" value="METAL TRANSPORT SYSTEM ATP-BINDING PROTEIN TM_0124-RELATED"/>
    <property type="match status" value="1"/>
</dbReference>
<feature type="domain" description="ABC transporter" evidence="7">
    <location>
        <begin position="8"/>
        <end position="243"/>
    </location>
</feature>
<dbReference type="InterPro" id="IPR017871">
    <property type="entry name" value="ABC_transporter-like_CS"/>
</dbReference>
<dbReference type="PROSITE" id="PS00211">
    <property type="entry name" value="ABC_TRANSPORTER_1"/>
    <property type="match status" value="1"/>
</dbReference>
<evidence type="ECO:0000256" key="4">
    <source>
        <dbReference type="ARBA" id="ARBA00022840"/>
    </source>
</evidence>
<dbReference type="GO" id="GO:0006829">
    <property type="term" value="P:zinc ion transport"/>
    <property type="evidence" value="ECO:0007669"/>
    <property type="project" value="UniProtKB-KW"/>
</dbReference>
<dbReference type="OrthoDB" id="9805601at2"/>
<protein>
    <submittedName>
        <fullName evidence="8">Iron complex transport system ATP-binding protein</fullName>
    </submittedName>
</protein>
<dbReference type="InterPro" id="IPR050153">
    <property type="entry name" value="Metal_Ion_Import_ABC"/>
</dbReference>
<dbReference type="PANTHER" id="PTHR42734:SF6">
    <property type="entry name" value="MOLYBDATE IMPORT ATP-BINDING PROTEIN MOLC"/>
    <property type="match status" value="1"/>
</dbReference>
<evidence type="ECO:0000256" key="3">
    <source>
        <dbReference type="ARBA" id="ARBA00022741"/>
    </source>
</evidence>
<dbReference type="PROSITE" id="PS50893">
    <property type="entry name" value="ABC_TRANSPORTER_2"/>
    <property type="match status" value="1"/>
</dbReference>